<keyword evidence="1" id="KW-0472">Membrane</keyword>
<keyword evidence="2" id="KW-0732">Signal</keyword>
<dbReference type="EMBL" id="GL379786">
    <property type="protein sequence ID" value="EGT30025.1"/>
    <property type="molecule type" value="Genomic_DNA"/>
</dbReference>
<evidence type="ECO:0000256" key="1">
    <source>
        <dbReference type="SAM" id="Phobius"/>
    </source>
</evidence>
<dbReference type="HOGENOM" id="CLU_1541454_0_0_1"/>
<evidence type="ECO:0000256" key="2">
    <source>
        <dbReference type="SAM" id="SignalP"/>
    </source>
</evidence>
<keyword evidence="1" id="KW-1133">Transmembrane helix</keyword>
<sequence length="174" mass="19517">MKMKIKCFLLMLLLAEFCPPGLAQPKKQNSPTGAETLSAGWRQGEGESLFIIVFVLVVLGVATGTCYTILDFMKKPHETADEASEAEGDPQELEERRRHDEFMRIVPGISSTVVICTTTREMILYWICDIPILGPVPIEFTLQSYICSMLLKPSFNFFDGVLATLGEQFEDLLF</sequence>
<feature type="transmembrane region" description="Helical" evidence="1">
    <location>
        <begin position="47"/>
        <end position="70"/>
    </location>
</feature>
<evidence type="ECO:0000313" key="3">
    <source>
        <dbReference type="EMBL" id="EGT30025.1"/>
    </source>
</evidence>
<dbReference type="Proteomes" id="UP000008068">
    <property type="component" value="Unassembled WGS sequence"/>
</dbReference>
<gene>
    <name evidence="3" type="ORF">CAEBREN_15652</name>
</gene>
<reference evidence="4" key="1">
    <citation type="submission" date="2011-07" db="EMBL/GenBank/DDBJ databases">
        <authorList>
            <consortium name="Caenorhabditis brenneri Sequencing and Analysis Consortium"/>
            <person name="Wilson R.K."/>
        </authorList>
    </citation>
    <scope>NUCLEOTIDE SEQUENCE [LARGE SCALE GENOMIC DNA]</scope>
    <source>
        <strain evidence="4">PB2801</strain>
    </source>
</reference>
<organism evidence="4">
    <name type="scientific">Caenorhabditis brenneri</name>
    <name type="common">Nematode worm</name>
    <dbReference type="NCBI Taxonomy" id="135651"/>
    <lineage>
        <taxon>Eukaryota</taxon>
        <taxon>Metazoa</taxon>
        <taxon>Ecdysozoa</taxon>
        <taxon>Nematoda</taxon>
        <taxon>Chromadorea</taxon>
        <taxon>Rhabditida</taxon>
        <taxon>Rhabditina</taxon>
        <taxon>Rhabditomorpha</taxon>
        <taxon>Rhabditoidea</taxon>
        <taxon>Rhabditidae</taxon>
        <taxon>Peloderinae</taxon>
        <taxon>Caenorhabditis</taxon>
    </lineage>
</organism>
<dbReference type="eggNOG" id="ENOG502TKCE">
    <property type="taxonomic scope" value="Eukaryota"/>
</dbReference>
<protein>
    <submittedName>
        <fullName evidence="3">Uncharacterized protein</fullName>
    </submittedName>
</protein>
<feature type="chain" id="PRO_5003402829" evidence="2">
    <location>
        <begin position="24"/>
        <end position="174"/>
    </location>
</feature>
<proteinExistence type="predicted"/>
<keyword evidence="1" id="KW-0812">Transmembrane</keyword>
<accession>G0M827</accession>
<dbReference type="InParanoid" id="G0M827"/>
<feature type="signal peptide" evidence="2">
    <location>
        <begin position="1"/>
        <end position="23"/>
    </location>
</feature>
<dbReference type="AlphaFoldDB" id="G0M827"/>
<keyword evidence="4" id="KW-1185">Reference proteome</keyword>
<name>G0M827_CAEBE</name>
<evidence type="ECO:0000313" key="4">
    <source>
        <dbReference type="Proteomes" id="UP000008068"/>
    </source>
</evidence>